<accession>A0A6I6JPN8</accession>
<gene>
    <name evidence="1" type="ORF">GM418_04695</name>
</gene>
<evidence type="ECO:0000313" key="1">
    <source>
        <dbReference type="EMBL" id="QGY42980.1"/>
    </source>
</evidence>
<dbReference type="Proteomes" id="UP000428260">
    <property type="component" value="Chromosome"/>
</dbReference>
<keyword evidence="2" id="KW-1185">Reference proteome</keyword>
<dbReference type="KEGG" id="mcos:GM418_04695"/>
<evidence type="ECO:0000313" key="2">
    <source>
        <dbReference type="Proteomes" id="UP000428260"/>
    </source>
</evidence>
<sequence>MKAVKLILETIVIGLLFTCCDKETNNFSEVCEQSVIISEDQYISAPDDQLTIISAELNNNCLKINFASSGCSGSSWEVKLIDSGVVLYSNPPQRNLRLSLKNQELCDAYIGKEITFDVRGLQVNGNKVLLNLTNSGDQILYEY</sequence>
<proteinExistence type="predicted"/>
<dbReference type="RefSeq" id="WP_158863654.1">
    <property type="nucleotide sequence ID" value="NZ_CP046401.1"/>
</dbReference>
<dbReference type="AlphaFoldDB" id="A0A6I6JPN8"/>
<name>A0A6I6JPN8_9BACT</name>
<organism evidence="1 2">
    <name type="scientific">Maribellus comscasis</name>
    <dbReference type="NCBI Taxonomy" id="2681766"/>
    <lineage>
        <taxon>Bacteria</taxon>
        <taxon>Pseudomonadati</taxon>
        <taxon>Bacteroidota</taxon>
        <taxon>Bacteroidia</taxon>
        <taxon>Marinilabiliales</taxon>
        <taxon>Prolixibacteraceae</taxon>
        <taxon>Maribellus</taxon>
    </lineage>
</organism>
<reference evidence="1 2" key="1">
    <citation type="submission" date="2019-11" db="EMBL/GenBank/DDBJ databases">
        <authorList>
            <person name="Zheng R.K."/>
            <person name="Sun C.M."/>
        </authorList>
    </citation>
    <scope>NUCLEOTIDE SEQUENCE [LARGE SCALE GENOMIC DNA]</scope>
    <source>
        <strain evidence="1 2">WC007</strain>
    </source>
</reference>
<protein>
    <submittedName>
        <fullName evidence="1">Uncharacterized protein</fullName>
    </submittedName>
</protein>
<dbReference type="EMBL" id="CP046401">
    <property type="protein sequence ID" value="QGY42980.1"/>
    <property type="molecule type" value="Genomic_DNA"/>
</dbReference>